<accession>A0AB33JY77</accession>
<feature type="compositionally biased region" description="Low complexity" evidence="1">
    <location>
        <begin position="41"/>
        <end position="53"/>
    </location>
</feature>
<evidence type="ECO:0000313" key="2">
    <source>
        <dbReference type="EMBL" id="BFP48214.1"/>
    </source>
</evidence>
<evidence type="ECO:0000256" key="1">
    <source>
        <dbReference type="SAM" id="MobiDB-lite"/>
    </source>
</evidence>
<organism evidence="2">
    <name type="scientific">Kitasatospora sp. CMC57</name>
    <dbReference type="NCBI Taxonomy" id="3231513"/>
    <lineage>
        <taxon>Bacteria</taxon>
        <taxon>Bacillati</taxon>
        <taxon>Actinomycetota</taxon>
        <taxon>Actinomycetes</taxon>
        <taxon>Kitasatosporales</taxon>
        <taxon>Streptomycetaceae</taxon>
        <taxon>Kitasatospora</taxon>
    </lineage>
</organism>
<feature type="region of interest" description="Disordered" evidence="1">
    <location>
        <begin position="1"/>
        <end position="70"/>
    </location>
</feature>
<feature type="compositionally biased region" description="Basic and acidic residues" evidence="1">
    <location>
        <begin position="58"/>
        <end position="70"/>
    </location>
</feature>
<dbReference type="EMBL" id="AP035881">
    <property type="protein sequence ID" value="BFP48214.1"/>
    <property type="molecule type" value="Genomic_DNA"/>
</dbReference>
<dbReference type="AlphaFoldDB" id="A0AB33JY77"/>
<reference evidence="2" key="1">
    <citation type="submission" date="2024-07" db="EMBL/GenBank/DDBJ databases">
        <title>Complete genome sequences of cellulolytic bacteria, Kitasatospora sp. CMC57 and Streptomyces sp. CMC78, isolated from Japanese agricultural soil.</title>
        <authorList>
            <person name="Hashimoto T."/>
            <person name="Ito M."/>
            <person name="Iwamoto M."/>
            <person name="Fukahori D."/>
            <person name="Shoda T."/>
            <person name="Sakoda M."/>
            <person name="Morohoshi T."/>
            <person name="Mitsuboshi M."/>
            <person name="Nishizawa T."/>
        </authorList>
    </citation>
    <scope>NUCLEOTIDE SEQUENCE</scope>
    <source>
        <strain evidence="2">CMC57</strain>
    </source>
</reference>
<sequence>MVASRPETFPLCGGSQVAGQSGPLHGPSGGESGAAVTHTLSVATGSTAAAATRASRRPTGERCEAGRTGR</sequence>
<name>A0AB33JY77_9ACTN</name>
<protein>
    <submittedName>
        <fullName evidence="2">Uncharacterized protein</fullName>
    </submittedName>
</protein>
<gene>
    <name evidence="2" type="ORF">KCMC57_45820</name>
</gene>
<proteinExistence type="predicted"/>